<dbReference type="Pfam" id="PF08241">
    <property type="entry name" value="Methyltransf_11"/>
    <property type="match status" value="1"/>
</dbReference>
<dbReference type="GO" id="GO:0008757">
    <property type="term" value="F:S-adenosylmethionine-dependent methyltransferase activity"/>
    <property type="evidence" value="ECO:0007669"/>
    <property type="project" value="InterPro"/>
</dbReference>
<comment type="caution">
    <text evidence="2">The sequence shown here is derived from an EMBL/GenBank/DDBJ whole genome shotgun (WGS) entry which is preliminary data.</text>
</comment>
<dbReference type="GO" id="GO:0032259">
    <property type="term" value="P:methylation"/>
    <property type="evidence" value="ECO:0007669"/>
    <property type="project" value="UniProtKB-KW"/>
</dbReference>
<dbReference type="CDD" id="cd02440">
    <property type="entry name" value="AdoMet_MTases"/>
    <property type="match status" value="1"/>
</dbReference>
<reference evidence="2 3" key="1">
    <citation type="submission" date="2016-01" db="EMBL/GenBank/DDBJ databases">
        <authorList>
            <person name="Peeters C."/>
        </authorList>
    </citation>
    <scope>NUCLEOTIDE SEQUENCE [LARGE SCALE GENOMIC DNA]</scope>
    <source>
        <strain evidence="2">LMG 29315</strain>
    </source>
</reference>
<gene>
    <name evidence="2" type="ORF">AWB72_01622</name>
</gene>
<dbReference type="PANTHER" id="PTHR43591">
    <property type="entry name" value="METHYLTRANSFERASE"/>
    <property type="match status" value="1"/>
</dbReference>
<evidence type="ECO:0000313" key="3">
    <source>
        <dbReference type="Proteomes" id="UP000198263"/>
    </source>
</evidence>
<protein>
    <submittedName>
        <fullName evidence="2">Methyltransferase type 11</fullName>
    </submittedName>
</protein>
<dbReference type="Proteomes" id="UP000198263">
    <property type="component" value="Unassembled WGS sequence"/>
</dbReference>
<dbReference type="Gene3D" id="3.40.50.150">
    <property type="entry name" value="Vaccinia Virus protein VP39"/>
    <property type="match status" value="1"/>
</dbReference>
<dbReference type="RefSeq" id="WP_040050106.1">
    <property type="nucleotide sequence ID" value="NZ_FCNV02000002.1"/>
</dbReference>
<dbReference type="InterPro" id="IPR013216">
    <property type="entry name" value="Methyltransf_11"/>
</dbReference>
<dbReference type="SUPFAM" id="SSF53335">
    <property type="entry name" value="S-adenosyl-L-methionine-dependent methyltransferases"/>
    <property type="match status" value="1"/>
</dbReference>
<dbReference type="AlphaFoldDB" id="A0A658QUE8"/>
<keyword evidence="2" id="KW-0808">Transferase</keyword>
<keyword evidence="2" id="KW-0489">Methyltransferase</keyword>
<dbReference type="PANTHER" id="PTHR43591:SF24">
    <property type="entry name" value="2-METHOXY-6-POLYPRENYL-1,4-BENZOQUINOL METHYLASE, MITOCHONDRIAL"/>
    <property type="match status" value="1"/>
</dbReference>
<dbReference type="EMBL" id="FCNV02000002">
    <property type="protein sequence ID" value="SAL22765.1"/>
    <property type="molecule type" value="Genomic_DNA"/>
</dbReference>
<organism evidence="2 3">
    <name type="scientific">Caballeronia concitans</name>
    <dbReference type="NCBI Taxonomy" id="1777133"/>
    <lineage>
        <taxon>Bacteria</taxon>
        <taxon>Pseudomonadati</taxon>
        <taxon>Pseudomonadota</taxon>
        <taxon>Betaproteobacteria</taxon>
        <taxon>Burkholderiales</taxon>
        <taxon>Burkholderiaceae</taxon>
        <taxon>Caballeronia</taxon>
    </lineage>
</organism>
<dbReference type="OrthoDB" id="9795634at2"/>
<feature type="domain" description="Methyltransferase type 11" evidence="1">
    <location>
        <begin position="57"/>
        <end position="150"/>
    </location>
</feature>
<name>A0A658QUE8_9BURK</name>
<proteinExistence type="predicted"/>
<dbReference type="InterPro" id="IPR029063">
    <property type="entry name" value="SAM-dependent_MTases_sf"/>
</dbReference>
<sequence>MSAVDSALSPAIDLAAVKVRQQAAWSTGNYAVVGTTLQIVGESLCEALDLRAGSRVLDVAAGNGNATLAAARRWCDVTSTDYVPSLLDAGRARADAEGLAVQFQEADAEALPFADASFDVVLSTFGVMFTPNQQQAADELARVCKRGGKIGLANWTPESFIGQVFRTIGKYMPPAPGMMSPALWGTKARIEELFGDRASSIAAMRREFVFRYRSAAHFMDVFRTYYGPMNKAFAALEGERQAAFIDDLMTLIESRNRSGDATLVLPSEYLEIVVERS</sequence>
<keyword evidence="3" id="KW-1185">Reference proteome</keyword>
<accession>A0A658QUE8</accession>
<evidence type="ECO:0000259" key="1">
    <source>
        <dbReference type="Pfam" id="PF08241"/>
    </source>
</evidence>
<evidence type="ECO:0000313" key="2">
    <source>
        <dbReference type="EMBL" id="SAL22765.1"/>
    </source>
</evidence>